<keyword evidence="1" id="KW-1133">Transmembrane helix</keyword>
<feature type="transmembrane region" description="Helical" evidence="1">
    <location>
        <begin position="17"/>
        <end position="38"/>
    </location>
</feature>
<dbReference type="RefSeq" id="WP_174824296.1">
    <property type="nucleotide sequence ID" value="NZ_AP018920.1"/>
</dbReference>
<proteinExistence type="predicted"/>
<keyword evidence="1" id="KW-0472">Membrane</keyword>
<feature type="transmembrane region" description="Helical" evidence="1">
    <location>
        <begin position="160"/>
        <end position="178"/>
    </location>
</feature>
<keyword evidence="1" id="KW-0812">Transmembrane</keyword>
<dbReference type="InterPro" id="IPR045393">
    <property type="entry name" value="DUF6518"/>
</dbReference>
<dbReference type="EMBL" id="MIGB01000017">
    <property type="protein sequence ID" value="OSY39471.1"/>
    <property type="molecule type" value="Genomic_DNA"/>
</dbReference>
<organism evidence="2 3">
    <name type="scientific">Pseudonocardia autotrophica</name>
    <name type="common">Amycolata autotrophica</name>
    <name type="synonym">Nocardia autotrophica</name>
    <dbReference type="NCBI Taxonomy" id="2074"/>
    <lineage>
        <taxon>Bacteria</taxon>
        <taxon>Bacillati</taxon>
        <taxon>Actinomycetota</taxon>
        <taxon>Actinomycetes</taxon>
        <taxon>Pseudonocardiales</taxon>
        <taxon>Pseudonocardiaceae</taxon>
        <taxon>Pseudonocardia</taxon>
    </lineage>
</organism>
<sequence length="210" mass="21066">MSETGVRRGVPATARSVAVRGVVVALASALIGAATFFAQGLLPAAVVSFANSASGWTLVTVVLLLLARLRPGVSALLGGVSFVLLTCGYAAAAGLTGLYYNPLLFGVVGVVAGPFVGLATAWLRSTAPGRVAPATALLAGIGLGEAVYGLTVVAETTSPVYWILIGLTAVALLVTMVLRRLRGWFAAAAVVGTLAVALAFRVAYLGLGGL</sequence>
<reference evidence="2 3" key="1">
    <citation type="submission" date="2016-09" db="EMBL/GenBank/DDBJ databases">
        <title>Pseudonocardia autotrophica DSM535, a candidate organism with high potential of specific P450 cytochromes.</title>
        <authorList>
            <person name="Grumaz C."/>
            <person name="Vainshtein Y."/>
            <person name="Kirstahler P."/>
            <person name="Sohn K."/>
        </authorList>
    </citation>
    <scope>NUCLEOTIDE SEQUENCE [LARGE SCALE GENOMIC DNA]</scope>
    <source>
        <strain evidence="2 3">DSM 535</strain>
    </source>
</reference>
<comment type="caution">
    <text evidence="2">The sequence shown here is derived from an EMBL/GenBank/DDBJ whole genome shotgun (WGS) entry which is preliminary data.</text>
</comment>
<protein>
    <submittedName>
        <fullName evidence="2">Uncharacterized protein</fullName>
    </submittedName>
</protein>
<evidence type="ECO:0000313" key="3">
    <source>
        <dbReference type="Proteomes" id="UP000194360"/>
    </source>
</evidence>
<feature type="transmembrane region" description="Helical" evidence="1">
    <location>
        <begin position="185"/>
        <end position="207"/>
    </location>
</feature>
<evidence type="ECO:0000313" key="2">
    <source>
        <dbReference type="EMBL" id="OSY39471.1"/>
    </source>
</evidence>
<feature type="transmembrane region" description="Helical" evidence="1">
    <location>
        <begin position="135"/>
        <end position="154"/>
    </location>
</feature>
<keyword evidence="3" id="KW-1185">Reference proteome</keyword>
<dbReference type="Pfam" id="PF20128">
    <property type="entry name" value="DUF6518"/>
    <property type="match status" value="1"/>
</dbReference>
<name>A0A1Y2MWG0_PSEAH</name>
<dbReference type="AlphaFoldDB" id="A0A1Y2MWG0"/>
<dbReference type="Proteomes" id="UP000194360">
    <property type="component" value="Unassembled WGS sequence"/>
</dbReference>
<feature type="transmembrane region" description="Helical" evidence="1">
    <location>
        <begin position="44"/>
        <end position="66"/>
    </location>
</feature>
<feature type="transmembrane region" description="Helical" evidence="1">
    <location>
        <begin position="103"/>
        <end position="123"/>
    </location>
</feature>
<gene>
    <name evidence="2" type="ORF">BG845_03417</name>
</gene>
<accession>A0A1Y2MWG0</accession>
<evidence type="ECO:0000256" key="1">
    <source>
        <dbReference type="SAM" id="Phobius"/>
    </source>
</evidence>
<feature type="transmembrane region" description="Helical" evidence="1">
    <location>
        <begin position="73"/>
        <end position="91"/>
    </location>
</feature>